<accession>A0A0N5CTR3</accession>
<proteinExistence type="predicted"/>
<feature type="compositionally biased region" description="Basic and acidic residues" evidence="1">
    <location>
        <begin position="1"/>
        <end position="10"/>
    </location>
</feature>
<gene>
    <name evidence="2" type="ORF">TCLT_LOCUS3614</name>
</gene>
<reference evidence="2 3" key="2">
    <citation type="submission" date="2018-11" db="EMBL/GenBank/DDBJ databases">
        <authorList>
            <consortium name="Pathogen Informatics"/>
        </authorList>
    </citation>
    <scope>NUCLEOTIDE SEQUENCE [LARGE SCALE GENOMIC DNA]</scope>
</reference>
<dbReference type="WBParaSite" id="TCLT_0000362401-mRNA-1">
    <property type="protein sequence ID" value="TCLT_0000362401-mRNA-1"/>
    <property type="gene ID" value="TCLT_0000362401"/>
</dbReference>
<feature type="region of interest" description="Disordered" evidence="1">
    <location>
        <begin position="1"/>
        <end position="20"/>
    </location>
</feature>
<keyword evidence="3" id="KW-1185">Reference proteome</keyword>
<evidence type="ECO:0000313" key="2">
    <source>
        <dbReference type="EMBL" id="VDN00243.1"/>
    </source>
</evidence>
<dbReference type="AlphaFoldDB" id="A0A0N5CTR3"/>
<evidence type="ECO:0000313" key="3">
    <source>
        <dbReference type="Proteomes" id="UP000276776"/>
    </source>
</evidence>
<dbReference type="EMBL" id="UYYF01001975">
    <property type="protein sequence ID" value="VDN00243.1"/>
    <property type="molecule type" value="Genomic_DNA"/>
</dbReference>
<organism evidence="4">
    <name type="scientific">Thelazia callipaeda</name>
    <name type="common">Oriental eyeworm</name>
    <name type="synonym">Parasitic nematode</name>
    <dbReference type="NCBI Taxonomy" id="103827"/>
    <lineage>
        <taxon>Eukaryota</taxon>
        <taxon>Metazoa</taxon>
        <taxon>Ecdysozoa</taxon>
        <taxon>Nematoda</taxon>
        <taxon>Chromadorea</taxon>
        <taxon>Rhabditida</taxon>
        <taxon>Spirurina</taxon>
        <taxon>Spiruromorpha</taxon>
        <taxon>Thelazioidea</taxon>
        <taxon>Thelaziidae</taxon>
        <taxon>Thelazia</taxon>
    </lineage>
</organism>
<dbReference type="Proteomes" id="UP000276776">
    <property type="component" value="Unassembled WGS sequence"/>
</dbReference>
<protein>
    <submittedName>
        <fullName evidence="4">Transposase</fullName>
    </submittedName>
</protein>
<evidence type="ECO:0000313" key="4">
    <source>
        <dbReference type="WBParaSite" id="TCLT_0000362401-mRNA-1"/>
    </source>
</evidence>
<evidence type="ECO:0000256" key="1">
    <source>
        <dbReference type="SAM" id="MobiDB-lite"/>
    </source>
</evidence>
<sequence length="53" mass="6024">MAKSVLHEKNMNSLPNMTPEVELPGSIVEMKVDNLDSLPCYTSTKKEKNVRYI</sequence>
<name>A0A0N5CTR3_THECL</name>
<reference evidence="4" key="1">
    <citation type="submission" date="2017-02" db="UniProtKB">
        <authorList>
            <consortium name="WormBaseParasite"/>
        </authorList>
    </citation>
    <scope>IDENTIFICATION</scope>
</reference>